<dbReference type="AlphaFoldDB" id="I4C3Y3"/>
<dbReference type="InterPro" id="IPR043129">
    <property type="entry name" value="ATPase_NBD"/>
</dbReference>
<dbReference type="HOGENOM" id="CLU_066597_0_0_7"/>
<keyword evidence="7" id="KW-1185">Reference proteome</keyword>
<dbReference type="KEGG" id="dti:Desti_1563"/>
<evidence type="ECO:0000256" key="2">
    <source>
        <dbReference type="ARBA" id="ARBA00022723"/>
    </source>
</evidence>
<keyword evidence="3" id="KW-0408">Iron</keyword>
<protein>
    <submittedName>
        <fullName evidence="6">CoA-substrate-specific enzyme activase, putative</fullName>
    </submittedName>
</protein>
<evidence type="ECO:0000313" key="6">
    <source>
        <dbReference type="EMBL" id="AFM24274.1"/>
    </source>
</evidence>
<evidence type="ECO:0000256" key="4">
    <source>
        <dbReference type="ARBA" id="ARBA00023014"/>
    </source>
</evidence>
<dbReference type="SUPFAM" id="SSF53067">
    <property type="entry name" value="Actin-like ATPase domain"/>
    <property type="match status" value="1"/>
</dbReference>
<evidence type="ECO:0000313" key="7">
    <source>
        <dbReference type="Proteomes" id="UP000006055"/>
    </source>
</evidence>
<dbReference type="RefSeq" id="WP_014809422.1">
    <property type="nucleotide sequence ID" value="NC_018025.1"/>
</dbReference>
<dbReference type="CDD" id="cd24036">
    <property type="entry name" value="ASKHA_NBD_BcrAD_BadFG_HgdC_HadI"/>
    <property type="match status" value="1"/>
</dbReference>
<gene>
    <name evidence="6" type="ordered locus">Desti_1563</name>
</gene>
<organism evidence="6 7">
    <name type="scientific">Desulfomonile tiedjei (strain ATCC 49306 / DSM 6799 / DCB-1)</name>
    <dbReference type="NCBI Taxonomy" id="706587"/>
    <lineage>
        <taxon>Bacteria</taxon>
        <taxon>Pseudomonadati</taxon>
        <taxon>Thermodesulfobacteriota</taxon>
        <taxon>Desulfomonilia</taxon>
        <taxon>Desulfomonilales</taxon>
        <taxon>Desulfomonilaceae</taxon>
        <taxon>Desulfomonile</taxon>
    </lineage>
</organism>
<dbReference type="eggNOG" id="COG1924">
    <property type="taxonomic scope" value="Bacteria"/>
</dbReference>
<dbReference type="PANTHER" id="PTHR32329">
    <property type="entry name" value="BIFUNCTIONAL PROTEIN [INCLUDES 2-HYDROXYACYL-COA DEHYDRATASE (N-TER) AND ITS ACTIVATOR DOMAIN (C_TERM)-RELATED"/>
    <property type="match status" value="1"/>
</dbReference>
<reference evidence="7" key="1">
    <citation type="submission" date="2012-06" db="EMBL/GenBank/DDBJ databases">
        <title>Complete sequence of chromosome of Desulfomonile tiedjei DSM 6799.</title>
        <authorList>
            <person name="Lucas S."/>
            <person name="Copeland A."/>
            <person name="Lapidus A."/>
            <person name="Glavina del Rio T."/>
            <person name="Dalin E."/>
            <person name="Tice H."/>
            <person name="Bruce D."/>
            <person name="Goodwin L."/>
            <person name="Pitluck S."/>
            <person name="Peters L."/>
            <person name="Ovchinnikova G."/>
            <person name="Zeytun A."/>
            <person name="Lu M."/>
            <person name="Kyrpides N."/>
            <person name="Mavromatis K."/>
            <person name="Ivanova N."/>
            <person name="Brettin T."/>
            <person name="Detter J.C."/>
            <person name="Han C."/>
            <person name="Larimer F."/>
            <person name="Land M."/>
            <person name="Hauser L."/>
            <person name="Markowitz V."/>
            <person name="Cheng J.-F."/>
            <person name="Hugenholtz P."/>
            <person name="Woyke T."/>
            <person name="Wu D."/>
            <person name="Spring S."/>
            <person name="Schroeder M."/>
            <person name="Brambilla E."/>
            <person name="Klenk H.-P."/>
            <person name="Eisen J.A."/>
        </authorList>
    </citation>
    <scope>NUCLEOTIDE SEQUENCE [LARGE SCALE GENOMIC DNA]</scope>
    <source>
        <strain evidence="7">ATCC 49306 / DSM 6799 / DCB-1</strain>
    </source>
</reference>
<evidence type="ECO:0000256" key="3">
    <source>
        <dbReference type="ARBA" id="ARBA00023004"/>
    </source>
</evidence>
<dbReference type="OrthoDB" id="9177882at2"/>
<dbReference type="STRING" id="706587.Desti_1563"/>
<accession>I4C3Y3</accession>
<proteinExistence type="predicted"/>
<keyword evidence="4" id="KW-0411">Iron-sulfur</keyword>
<sequence length="255" mass="27485">MIRYTGGVDVGSCTTKAVILDAQSQMIGSRVVYSGTDFEAAALEAWSAALQSAGLHNGDVRHVVSTGYGRKSVPFATSDRTEISCHGRGCLHFFQGPITIIDIGGQDNKIIKLDASGQRVSFKMNRKCAAGTGAFLEEMALRLRLPLDKLDRLARTATGEVVLGSYCTVFSATEVLEKIKAGYPVDRIVRGLFRSVLKRIMEMDTLTDTVVLTGGVIEHNPFLAEMLQEHADVPIQISPHPQIMGALGAALYAAE</sequence>
<dbReference type="Gene3D" id="3.30.420.40">
    <property type="match status" value="2"/>
</dbReference>
<evidence type="ECO:0000259" key="5">
    <source>
        <dbReference type="Pfam" id="PF01869"/>
    </source>
</evidence>
<name>I4C3Y3_DESTA</name>
<dbReference type="Proteomes" id="UP000006055">
    <property type="component" value="Chromosome"/>
</dbReference>
<feature type="domain" description="ATPase BadF/BadG/BcrA/BcrD type" evidence="5">
    <location>
        <begin position="7"/>
        <end position="253"/>
    </location>
</feature>
<dbReference type="InterPro" id="IPR051805">
    <property type="entry name" value="Dehydratase_Activator_Redct"/>
</dbReference>
<comment type="cofactor">
    <cofactor evidence="1">
        <name>[4Fe-4S] cluster</name>
        <dbReference type="ChEBI" id="CHEBI:49883"/>
    </cofactor>
</comment>
<evidence type="ECO:0000256" key="1">
    <source>
        <dbReference type="ARBA" id="ARBA00001966"/>
    </source>
</evidence>
<dbReference type="PANTHER" id="PTHR32329:SF2">
    <property type="entry name" value="BIFUNCTIONAL PROTEIN [INCLUDES 2-HYDROXYACYL-COA DEHYDRATASE (N-TER) AND ITS ACTIVATOR DOMAIN (C_TERM)"/>
    <property type="match status" value="1"/>
</dbReference>
<dbReference type="GO" id="GO:0051536">
    <property type="term" value="F:iron-sulfur cluster binding"/>
    <property type="evidence" value="ECO:0007669"/>
    <property type="project" value="UniProtKB-KW"/>
</dbReference>
<dbReference type="NCBIfam" id="TIGR00241">
    <property type="entry name" value="CoA_E_activ"/>
    <property type="match status" value="1"/>
</dbReference>
<dbReference type="InterPro" id="IPR002731">
    <property type="entry name" value="ATPase_BadF"/>
</dbReference>
<dbReference type="Pfam" id="PF01869">
    <property type="entry name" value="BcrAD_BadFG"/>
    <property type="match status" value="1"/>
</dbReference>
<dbReference type="GO" id="GO:0046872">
    <property type="term" value="F:metal ion binding"/>
    <property type="evidence" value="ECO:0007669"/>
    <property type="project" value="UniProtKB-KW"/>
</dbReference>
<dbReference type="PATRIC" id="fig|706587.4.peg.1792"/>
<keyword evidence="2" id="KW-0479">Metal-binding</keyword>
<dbReference type="InterPro" id="IPR008275">
    <property type="entry name" value="CoA_E_activase_dom"/>
</dbReference>
<dbReference type="EMBL" id="CP003360">
    <property type="protein sequence ID" value="AFM24274.1"/>
    <property type="molecule type" value="Genomic_DNA"/>
</dbReference>